<organism evidence="2 3">
    <name type="scientific">Candidatus Roizmanbacteria bacterium CG_4_9_14_0_2_um_filter_39_13</name>
    <dbReference type="NCBI Taxonomy" id="1974839"/>
    <lineage>
        <taxon>Bacteria</taxon>
        <taxon>Candidatus Roizmaniibacteriota</taxon>
    </lineage>
</organism>
<gene>
    <name evidence="2" type="ORF">CO051_04715</name>
</gene>
<reference evidence="3" key="1">
    <citation type="submission" date="2017-09" db="EMBL/GenBank/DDBJ databases">
        <title>Depth-based differentiation of microbial function through sediment-hosted aquifers and enrichment of novel symbionts in the deep terrestrial subsurface.</title>
        <authorList>
            <person name="Probst A.J."/>
            <person name="Ladd B."/>
            <person name="Jarett J.K."/>
            <person name="Geller-Mcgrath D.E."/>
            <person name="Sieber C.M.K."/>
            <person name="Emerson J.B."/>
            <person name="Anantharaman K."/>
            <person name="Thomas B.C."/>
            <person name="Malmstrom R."/>
            <person name="Stieglmeier M."/>
            <person name="Klingl A."/>
            <person name="Woyke T."/>
            <person name="Ryan C.M."/>
            <person name="Banfield J.F."/>
        </authorList>
    </citation>
    <scope>NUCLEOTIDE SEQUENCE [LARGE SCALE GENOMIC DNA]</scope>
</reference>
<proteinExistence type="predicted"/>
<evidence type="ECO:0000313" key="3">
    <source>
        <dbReference type="Proteomes" id="UP000231383"/>
    </source>
</evidence>
<evidence type="ECO:0000313" key="2">
    <source>
        <dbReference type="EMBL" id="PJC30959.1"/>
    </source>
</evidence>
<dbReference type="PANTHER" id="PTHR35561">
    <property type="entry name" value="RNA 2',3'-CYCLIC PHOSPHODIESTERASE"/>
    <property type="match status" value="1"/>
</dbReference>
<accession>A0A2M8EXT6</accession>
<dbReference type="InterPro" id="IPR004175">
    <property type="entry name" value="RNA_CPDase"/>
</dbReference>
<dbReference type="AlphaFoldDB" id="A0A2M8EXT6"/>
<protein>
    <submittedName>
        <fullName evidence="2">RNA 2',3'-cyclic phosphodiesterase</fullName>
    </submittedName>
</protein>
<dbReference type="NCBIfam" id="TIGR02258">
    <property type="entry name" value="2_5_ligase"/>
    <property type="match status" value="1"/>
</dbReference>
<dbReference type="SUPFAM" id="SSF55144">
    <property type="entry name" value="LigT-like"/>
    <property type="match status" value="1"/>
</dbReference>
<dbReference type="Proteomes" id="UP000231383">
    <property type="component" value="Unassembled WGS sequence"/>
</dbReference>
<dbReference type="GO" id="GO:0004113">
    <property type="term" value="F:2',3'-cyclic-nucleotide 3'-phosphodiesterase activity"/>
    <property type="evidence" value="ECO:0007669"/>
    <property type="project" value="InterPro"/>
</dbReference>
<dbReference type="PANTHER" id="PTHR35561:SF1">
    <property type="entry name" value="RNA 2',3'-CYCLIC PHOSPHODIESTERASE"/>
    <property type="match status" value="1"/>
</dbReference>
<dbReference type="Pfam" id="PF13563">
    <property type="entry name" value="2_5_RNA_ligase2"/>
    <property type="match status" value="1"/>
</dbReference>
<evidence type="ECO:0000256" key="1">
    <source>
        <dbReference type="ARBA" id="ARBA00022801"/>
    </source>
</evidence>
<comment type="caution">
    <text evidence="2">The sequence shown here is derived from an EMBL/GenBank/DDBJ whole genome shotgun (WGS) entry which is preliminary data.</text>
</comment>
<keyword evidence="1" id="KW-0378">Hydrolase</keyword>
<name>A0A2M8EXT6_9BACT</name>
<dbReference type="GO" id="GO:0008664">
    <property type="term" value="F:RNA 2',3'-cyclic 3'-phosphodiesterase activity"/>
    <property type="evidence" value="ECO:0007669"/>
    <property type="project" value="InterPro"/>
</dbReference>
<dbReference type="InterPro" id="IPR009097">
    <property type="entry name" value="Cyclic_Pdiesterase"/>
</dbReference>
<sequence length="183" mass="21811">MRLFLGVEIPESAKKTIRDAMLQIRDDYPEFFWIPEENYHLTVFFFGERSEERLNDVIEGIEQTLFDVDTSVLNIFGIKIFVKKDIAINVAFDRNKTLELVHNRIIIEVGEQVPQKNDKYTPYTTIAKYKLPSKQQYFHLKKKLEKIKIDTGFPLDTIHLYQRIEKKPFPEYRILHTFQLQQA</sequence>
<dbReference type="EMBL" id="PFSC01000123">
    <property type="protein sequence ID" value="PJC30959.1"/>
    <property type="molecule type" value="Genomic_DNA"/>
</dbReference>
<dbReference type="Gene3D" id="3.90.1140.10">
    <property type="entry name" value="Cyclic phosphodiesterase"/>
    <property type="match status" value="1"/>
</dbReference>